<dbReference type="EMBL" id="JJML01000017">
    <property type="protein sequence ID" value="KGF72862.1"/>
    <property type="molecule type" value="Genomic_DNA"/>
</dbReference>
<dbReference type="STRING" id="1497020.DO97_03835"/>
<evidence type="ECO:0000313" key="2">
    <source>
        <dbReference type="Proteomes" id="UP000030170"/>
    </source>
</evidence>
<reference evidence="1 2" key="1">
    <citation type="journal article" date="2014" name="Mol. Ecol.">
        <title>Evolution of Synechococcus.</title>
        <authorList>
            <person name="Dvorak P."/>
            <person name="Casamatta D."/>
            <person name="Hasler P."/>
            <person name="Poulickova A."/>
            <person name="Ondrej V."/>
            <person name="Sanges R."/>
        </authorList>
    </citation>
    <scope>NUCLEOTIDE SEQUENCE [LARGE SCALE GENOMIC DNA]</scope>
    <source>
        <strain evidence="1 2">CAUP A 1101</strain>
    </source>
</reference>
<name>A0A098TLW7_9CYAN</name>
<sequence length="256" mass="28142">MKILSSIVKVAIIASCLLGIVTFQRNTLTSLNSKASKDDYLQQEKADKISLQILQKIPSFGFSNLVADWAFLQFIQYFGDTPARDQIGYALVPEYFAAVVNHDPRFVRAYLYFSTASSIFAGRPDRTVALMNHGLAYLSPAIADAYYIWLYKGVDEILFLGDTKAARHSYAMAAQWAKQSGNPQVAASAAQSAQFLAHNPDSKRAQASAWVSILANATDARVQHLALSRIQALGGKVRIMNQGGARFVSLEMPQND</sequence>
<organism evidence="1 2">
    <name type="scientific">Neosynechococcus sphagnicola sy1</name>
    <dbReference type="NCBI Taxonomy" id="1497020"/>
    <lineage>
        <taxon>Bacteria</taxon>
        <taxon>Bacillati</taxon>
        <taxon>Cyanobacteriota</taxon>
        <taxon>Cyanophyceae</taxon>
        <taxon>Neosynechococcales</taxon>
        <taxon>Neosynechococcaceae</taxon>
        <taxon>Neosynechococcus</taxon>
    </lineage>
</organism>
<gene>
    <name evidence="1" type="ORF">DO97_03835</name>
</gene>
<accession>A0A098TLW7</accession>
<protein>
    <submittedName>
        <fullName evidence="1">Uncharacterized protein</fullName>
    </submittedName>
</protein>
<proteinExistence type="predicted"/>
<evidence type="ECO:0000313" key="1">
    <source>
        <dbReference type="EMBL" id="KGF72862.1"/>
    </source>
</evidence>
<dbReference type="Proteomes" id="UP000030170">
    <property type="component" value="Unassembled WGS sequence"/>
</dbReference>
<keyword evidence="2" id="KW-1185">Reference proteome</keyword>
<comment type="caution">
    <text evidence="1">The sequence shown here is derived from an EMBL/GenBank/DDBJ whole genome shotgun (WGS) entry which is preliminary data.</text>
</comment>
<dbReference type="OrthoDB" id="480631at2"/>
<dbReference type="AlphaFoldDB" id="A0A098TLW7"/>